<dbReference type="AlphaFoldDB" id="A0A1F4ZDH6"/>
<evidence type="ECO:0000256" key="3">
    <source>
        <dbReference type="ARBA" id="ARBA00022692"/>
    </source>
</evidence>
<evidence type="ECO:0000313" key="8">
    <source>
        <dbReference type="Proteomes" id="UP000177080"/>
    </source>
</evidence>
<evidence type="ECO:0000256" key="2">
    <source>
        <dbReference type="ARBA" id="ARBA00022679"/>
    </source>
</evidence>
<keyword evidence="6" id="KW-0961">Cell wall biogenesis/degradation</keyword>
<comment type="catalytic activity">
    <reaction evidence="6">
        <text>UDP-N-acetyl-alpha-D-muramoyl-L-alanyl-gamma-D-glutamyl-meso-2,6-diaminopimeloyl-D-alanyl-D-alanine + di-trans,octa-cis-undecaprenyl phosphate = di-trans,octa-cis-undecaprenyl diphospho-N-acetyl-alpha-D-muramoyl-L-alanyl-D-glutamyl-meso-2,6-diaminopimeloyl-D-alanyl-D-alanine + UMP</text>
        <dbReference type="Rhea" id="RHEA:28386"/>
        <dbReference type="ChEBI" id="CHEBI:57865"/>
        <dbReference type="ChEBI" id="CHEBI:60392"/>
        <dbReference type="ChEBI" id="CHEBI:61386"/>
        <dbReference type="ChEBI" id="CHEBI:61387"/>
        <dbReference type="EC" id="2.7.8.13"/>
    </reaction>
</comment>
<dbReference type="GO" id="GO:0005886">
    <property type="term" value="C:plasma membrane"/>
    <property type="evidence" value="ECO:0007669"/>
    <property type="project" value="UniProtKB-SubCell"/>
</dbReference>
<dbReference type="GO" id="GO:0071555">
    <property type="term" value="P:cell wall organization"/>
    <property type="evidence" value="ECO:0007669"/>
    <property type="project" value="UniProtKB-KW"/>
</dbReference>
<dbReference type="HAMAP" id="MF_00038">
    <property type="entry name" value="MraY"/>
    <property type="match status" value="1"/>
</dbReference>
<keyword evidence="6" id="KW-0460">Magnesium</keyword>
<comment type="cofactor">
    <cofactor evidence="6">
        <name>Mg(2+)</name>
        <dbReference type="ChEBI" id="CHEBI:18420"/>
    </cofactor>
</comment>
<keyword evidence="2 6" id="KW-0808">Transferase</keyword>
<keyword evidence="6" id="KW-0133">Cell shape</keyword>
<dbReference type="STRING" id="1797259.A2989_04665"/>
<feature type="transmembrane region" description="Helical" evidence="6">
    <location>
        <begin position="323"/>
        <end position="342"/>
    </location>
</feature>
<keyword evidence="4 6" id="KW-1133">Transmembrane helix</keyword>
<evidence type="ECO:0000313" key="7">
    <source>
        <dbReference type="EMBL" id="OGD04302.1"/>
    </source>
</evidence>
<feature type="transmembrane region" description="Helical" evidence="6">
    <location>
        <begin position="200"/>
        <end position="218"/>
    </location>
</feature>
<feature type="transmembrane region" description="Helical" evidence="6">
    <location>
        <begin position="59"/>
        <end position="80"/>
    </location>
</feature>
<feature type="transmembrane region" description="Helical" evidence="6">
    <location>
        <begin position="169"/>
        <end position="188"/>
    </location>
</feature>
<dbReference type="GO" id="GO:0046872">
    <property type="term" value="F:metal ion binding"/>
    <property type="evidence" value="ECO:0007669"/>
    <property type="project" value="UniProtKB-KW"/>
</dbReference>
<evidence type="ECO:0000256" key="6">
    <source>
        <dbReference type="HAMAP-Rule" id="MF_00038"/>
    </source>
</evidence>
<keyword evidence="5 6" id="KW-0472">Membrane</keyword>
<evidence type="ECO:0000256" key="1">
    <source>
        <dbReference type="ARBA" id="ARBA00004141"/>
    </source>
</evidence>
<dbReference type="GO" id="GO:0009252">
    <property type="term" value="P:peptidoglycan biosynthetic process"/>
    <property type="evidence" value="ECO:0007669"/>
    <property type="project" value="UniProtKB-UniRule"/>
</dbReference>
<feature type="transmembrane region" description="Helical" evidence="6">
    <location>
        <begin position="139"/>
        <end position="157"/>
    </location>
</feature>
<gene>
    <name evidence="6" type="primary">mraY</name>
    <name evidence="7" type="ORF">A2989_04665</name>
</gene>
<comment type="pathway">
    <text evidence="6">Cell wall biogenesis; peptidoglycan biosynthesis.</text>
</comment>
<keyword evidence="6" id="KW-1003">Cell membrane</keyword>
<comment type="function">
    <text evidence="6">Catalyzes the initial step of the lipid cycle reactions in the biosynthesis of the cell wall peptidoglycan: transfers peptidoglycan precursor phospho-MurNAc-pentapeptide from UDP-MurNAc-pentapeptide onto the lipid carrier undecaprenyl phosphate, yielding undecaprenyl-pyrophosphoryl-MurNAc-pentapeptide, known as lipid I.</text>
</comment>
<keyword evidence="3 6" id="KW-0812">Transmembrane</keyword>
<dbReference type="Proteomes" id="UP000177080">
    <property type="component" value="Unassembled WGS sequence"/>
</dbReference>
<dbReference type="EC" id="2.7.8.13" evidence="6"/>
<accession>A0A1F4ZDH6</accession>
<evidence type="ECO:0000256" key="5">
    <source>
        <dbReference type="ARBA" id="ARBA00023136"/>
    </source>
</evidence>
<reference evidence="7 8" key="1">
    <citation type="journal article" date="2016" name="Nat. Commun.">
        <title>Thousands of microbial genomes shed light on interconnected biogeochemical processes in an aquifer system.</title>
        <authorList>
            <person name="Anantharaman K."/>
            <person name="Brown C.T."/>
            <person name="Hug L.A."/>
            <person name="Sharon I."/>
            <person name="Castelle C.J."/>
            <person name="Probst A.J."/>
            <person name="Thomas B.C."/>
            <person name="Singh A."/>
            <person name="Wilkins M.J."/>
            <person name="Karaoz U."/>
            <person name="Brodie E.L."/>
            <person name="Williams K.H."/>
            <person name="Hubbard S.S."/>
            <person name="Banfield J.F."/>
        </authorList>
    </citation>
    <scope>NUCLEOTIDE SEQUENCE [LARGE SCALE GENOMIC DNA]</scope>
</reference>
<name>A0A1F4ZDH6_9BACT</name>
<dbReference type="InterPro" id="IPR000715">
    <property type="entry name" value="Glycosyl_transferase_4"/>
</dbReference>
<comment type="similarity">
    <text evidence="6">Belongs to the glycosyltransferase 4 family. MraY subfamily.</text>
</comment>
<dbReference type="PANTHER" id="PTHR22926:SF5">
    <property type="entry name" value="PHOSPHO-N-ACETYLMURAMOYL-PENTAPEPTIDE-TRANSFERASE HOMOLOG"/>
    <property type="match status" value="1"/>
</dbReference>
<dbReference type="InterPro" id="IPR003524">
    <property type="entry name" value="PNAcMuramoyl-5peptid_Trfase"/>
</dbReference>
<feature type="transmembrane region" description="Helical" evidence="6">
    <location>
        <begin position="100"/>
        <end position="119"/>
    </location>
</feature>
<organism evidence="7 8">
    <name type="scientific">Candidatus Amesbacteria bacterium RIFCSPLOWO2_01_FULL_48_25</name>
    <dbReference type="NCBI Taxonomy" id="1797259"/>
    <lineage>
        <taxon>Bacteria</taxon>
        <taxon>Candidatus Amesiibacteriota</taxon>
    </lineage>
</organism>
<evidence type="ECO:0000256" key="4">
    <source>
        <dbReference type="ARBA" id="ARBA00022989"/>
    </source>
</evidence>
<feature type="transmembrane region" description="Helical" evidence="6">
    <location>
        <begin position="6"/>
        <end position="27"/>
    </location>
</feature>
<feature type="transmembrane region" description="Helical" evidence="6">
    <location>
        <begin position="273"/>
        <end position="294"/>
    </location>
</feature>
<dbReference type="UniPathway" id="UPA00219"/>
<dbReference type="GO" id="GO:0051992">
    <property type="term" value="F:UDP-N-acetylmuramoyl-L-alanyl-D-glutamyl-meso-2,6-diaminopimelyl-D-alanyl-D-alanine:undecaprenyl-phosphate transferase activity"/>
    <property type="evidence" value="ECO:0007669"/>
    <property type="project" value="RHEA"/>
</dbReference>
<proteinExistence type="inferred from homology"/>
<dbReference type="EMBL" id="MEXN01000001">
    <property type="protein sequence ID" value="OGD04302.1"/>
    <property type="molecule type" value="Genomic_DNA"/>
</dbReference>
<keyword evidence="6" id="KW-0479">Metal-binding</keyword>
<sequence length="344" mass="37965">MQFYLGMLLISFVVSMVGFVPFIGLLYRLKFTRKKETDEVRKDATAAFHQVRQMHAWKAGVPTGGGILVALVVIILFAIASEKFTLDRGLIWGYPPGWELAAIFVTFAGFAALGFYDDLIKILGFGRSGFFGLRMRHKFLLQWVVGLTAAAILYWGLKIDFVYIPFFGIWRLGLAYLPLAAFLIVGFANAFDITDGLDGLSGGLLLICLMAFWVIALAGLDQVLATFIAVWIGALAAFLYFNIYPARIMLGNMGGLAFGATLAVVGLLSGRMIAMLIIGGVFIAEGVSSMLQLYSKRFMKKRIFLIAPLHHWLQLLGWEEPKIVARAWLTGIVLAVFGVWLASL</sequence>
<dbReference type="GO" id="GO:0008360">
    <property type="term" value="P:regulation of cell shape"/>
    <property type="evidence" value="ECO:0007669"/>
    <property type="project" value="UniProtKB-KW"/>
</dbReference>
<feature type="transmembrane region" description="Helical" evidence="6">
    <location>
        <begin position="224"/>
        <end position="241"/>
    </location>
</feature>
<dbReference type="GO" id="GO:0051301">
    <property type="term" value="P:cell division"/>
    <property type="evidence" value="ECO:0007669"/>
    <property type="project" value="UniProtKB-KW"/>
</dbReference>
<protein>
    <recommendedName>
        <fullName evidence="6">Phospho-N-acetylmuramoyl-pentapeptide-transferase</fullName>
        <ecNumber evidence="6">2.7.8.13</ecNumber>
    </recommendedName>
    <alternativeName>
        <fullName evidence="6">UDP-MurNAc-pentapeptide phosphotransferase</fullName>
    </alternativeName>
</protein>
<comment type="caution">
    <text evidence="7">The sequence shown here is derived from an EMBL/GenBank/DDBJ whole genome shotgun (WGS) entry which is preliminary data.</text>
</comment>
<dbReference type="PANTHER" id="PTHR22926">
    <property type="entry name" value="PHOSPHO-N-ACETYLMURAMOYL-PENTAPEPTIDE-TRANSFERASE"/>
    <property type="match status" value="1"/>
</dbReference>
<keyword evidence="6" id="KW-0131">Cell cycle</keyword>
<feature type="transmembrane region" description="Helical" evidence="6">
    <location>
        <begin position="248"/>
        <end position="267"/>
    </location>
</feature>
<comment type="subcellular location">
    <subcellularLocation>
        <location evidence="6">Cell membrane</location>
        <topology evidence="6">Multi-pass membrane protein</topology>
    </subcellularLocation>
    <subcellularLocation>
        <location evidence="1">Membrane</location>
        <topology evidence="1">Multi-pass membrane protein</topology>
    </subcellularLocation>
</comment>
<keyword evidence="6" id="KW-0573">Peptidoglycan synthesis</keyword>
<dbReference type="GO" id="GO:0008963">
    <property type="term" value="F:phospho-N-acetylmuramoyl-pentapeptide-transferase activity"/>
    <property type="evidence" value="ECO:0007669"/>
    <property type="project" value="UniProtKB-UniRule"/>
</dbReference>
<keyword evidence="6" id="KW-0132">Cell division</keyword>
<dbReference type="Pfam" id="PF00953">
    <property type="entry name" value="Glycos_transf_4"/>
    <property type="match status" value="1"/>
</dbReference>